<accession>E8M7I3</accession>
<dbReference type="InterPro" id="IPR035292">
    <property type="entry name" value="DUF5363"/>
</dbReference>
<dbReference type="Proteomes" id="UP000006228">
    <property type="component" value="Unassembled WGS sequence"/>
</dbReference>
<comment type="caution">
    <text evidence="1">The sequence shown here is derived from an EMBL/GenBank/DDBJ whole genome shotgun (WGS) entry which is preliminary data.</text>
</comment>
<sequence length="48" mass="5642">MIDWFKRLLAKYDAWCLSMGLTAENKRSCVPYRSDPHSETQSNKKAHK</sequence>
<dbReference type="OrthoDB" id="5589357at2"/>
<dbReference type="EMBL" id="AEVT01000067">
    <property type="protein sequence ID" value="EGA69963.1"/>
    <property type="molecule type" value="Genomic_DNA"/>
</dbReference>
<evidence type="ECO:0008006" key="3">
    <source>
        <dbReference type="Google" id="ProtNLM"/>
    </source>
</evidence>
<gene>
    <name evidence="1" type="ORF">VISI1226_07737</name>
</gene>
<dbReference type="AlphaFoldDB" id="E8M7I3"/>
<dbReference type="RefSeq" id="WP_008077382.1">
    <property type="nucleotide sequence ID" value="NZ_AEVT01000067.1"/>
</dbReference>
<dbReference type="Pfam" id="PF17320">
    <property type="entry name" value="DUF5363"/>
    <property type="match status" value="1"/>
</dbReference>
<dbReference type="GeneID" id="95571753"/>
<protein>
    <recommendedName>
        <fullName evidence="3">DUF5363 family protein</fullName>
    </recommendedName>
</protein>
<name>E8M7I3_PHOS4</name>
<reference evidence="1 2" key="1">
    <citation type="journal article" date="2012" name="Int. J. Syst. Evol. Microbiol.">
        <title>Vibrio caribbeanicus sp. nov., isolated from the marine sponge Scleritoderma cyanea.</title>
        <authorList>
            <person name="Hoffmann M."/>
            <person name="Monday S.R."/>
            <person name="Allard M.W."/>
            <person name="Strain E.A."/>
            <person name="Whittaker P."/>
            <person name="Naum M."/>
            <person name="McCarthy P.J."/>
            <person name="Lopez J.V."/>
            <person name="Fischer M."/>
            <person name="Brown E.W."/>
        </authorList>
    </citation>
    <scope>NUCLEOTIDE SEQUENCE [LARGE SCALE GENOMIC DNA]</scope>
    <source>
        <strain evidence="2">DSMZ 21326</strain>
    </source>
</reference>
<organism evidence="1 2">
    <name type="scientific">Vibrio sinaloensis DSM 21326</name>
    <dbReference type="NCBI Taxonomy" id="945550"/>
    <lineage>
        <taxon>Bacteria</taxon>
        <taxon>Pseudomonadati</taxon>
        <taxon>Pseudomonadota</taxon>
        <taxon>Gammaproteobacteria</taxon>
        <taxon>Vibrionales</taxon>
        <taxon>Vibrionaceae</taxon>
        <taxon>Vibrio</taxon>
        <taxon>Vibrio oreintalis group</taxon>
    </lineage>
</organism>
<proteinExistence type="predicted"/>
<evidence type="ECO:0000313" key="1">
    <source>
        <dbReference type="EMBL" id="EGA69963.1"/>
    </source>
</evidence>
<evidence type="ECO:0000313" key="2">
    <source>
        <dbReference type="Proteomes" id="UP000006228"/>
    </source>
</evidence>
<dbReference type="eggNOG" id="ENOG5031NTY">
    <property type="taxonomic scope" value="Bacteria"/>
</dbReference>